<proteinExistence type="predicted"/>
<protein>
    <recommendedName>
        <fullName evidence="3">Ribosomal protein S16</fullName>
    </recommendedName>
</protein>
<gene>
    <name evidence="1" type="ORF">VTL71DRAFT_5284</name>
</gene>
<reference evidence="1 2" key="1">
    <citation type="journal article" date="2024" name="Commun. Biol.">
        <title>Comparative genomic analysis of thermophilic fungi reveals convergent evolutionary adaptations and gene losses.</title>
        <authorList>
            <person name="Steindorff A.S."/>
            <person name="Aguilar-Pontes M.V."/>
            <person name="Robinson A.J."/>
            <person name="Andreopoulos B."/>
            <person name="LaButti K."/>
            <person name="Kuo A."/>
            <person name="Mondo S."/>
            <person name="Riley R."/>
            <person name="Otillar R."/>
            <person name="Haridas S."/>
            <person name="Lipzen A."/>
            <person name="Grimwood J."/>
            <person name="Schmutz J."/>
            <person name="Clum A."/>
            <person name="Reid I.D."/>
            <person name="Moisan M.C."/>
            <person name="Butler G."/>
            <person name="Nguyen T.T.M."/>
            <person name="Dewar K."/>
            <person name="Conant G."/>
            <person name="Drula E."/>
            <person name="Henrissat B."/>
            <person name="Hansel C."/>
            <person name="Singer S."/>
            <person name="Hutchinson M.I."/>
            <person name="de Vries R.P."/>
            <person name="Natvig D.O."/>
            <person name="Powell A.J."/>
            <person name="Tsang A."/>
            <person name="Grigoriev I.V."/>
        </authorList>
    </citation>
    <scope>NUCLEOTIDE SEQUENCE [LARGE SCALE GENOMIC DNA]</scope>
    <source>
        <strain evidence="1 2">CBS 494.80</strain>
    </source>
</reference>
<comment type="caution">
    <text evidence="1">The sequence shown here is derived from an EMBL/GenBank/DDBJ whole genome shotgun (WGS) entry which is preliminary data.</text>
</comment>
<name>A0ABR4C0N1_9HELO</name>
<evidence type="ECO:0000313" key="2">
    <source>
        <dbReference type="Proteomes" id="UP001595075"/>
    </source>
</evidence>
<dbReference type="Proteomes" id="UP001595075">
    <property type="component" value="Unassembled WGS sequence"/>
</dbReference>
<dbReference type="EMBL" id="JAZHXI010000015">
    <property type="protein sequence ID" value="KAL2063479.1"/>
    <property type="molecule type" value="Genomic_DNA"/>
</dbReference>
<accession>A0ABR4C0N1</accession>
<sequence>MFYFIISILKIGRKKSQTPVLRKAQISLGQREDYYIDKGSRQASGSIDRCVSVFVRVVFSVPVVQGRRSTVVSYRNI</sequence>
<evidence type="ECO:0008006" key="3">
    <source>
        <dbReference type="Google" id="ProtNLM"/>
    </source>
</evidence>
<keyword evidence="2" id="KW-1185">Reference proteome</keyword>
<evidence type="ECO:0000313" key="1">
    <source>
        <dbReference type="EMBL" id="KAL2063479.1"/>
    </source>
</evidence>
<organism evidence="1 2">
    <name type="scientific">Oculimacula yallundae</name>
    <dbReference type="NCBI Taxonomy" id="86028"/>
    <lineage>
        <taxon>Eukaryota</taxon>
        <taxon>Fungi</taxon>
        <taxon>Dikarya</taxon>
        <taxon>Ascomycota</taxon>
        <taxon>Pezizomycotina</taxon>
        <taxon>Leotiomycetes</taxon>
        <taxon>Helotiales</taxon>
        <taxon>Ploettnerulaceae</taxon>
        <taxon>Oculimacula</taxon>
    </lineage>
</organism>